<dbReference type="Gene3D" id="1.10.287.470">
    <property type="entry name" value="Helix hairpin bin"/>
    <property type="match status" value="1"/>
</dbReference>
<dbReference type="PANTHER" id="PTHR30469">
    <property type="entry name" value="MULTIDRUG RESISTANCE PROTEIN MDTA"/>
    <property type="match status" value="1"/>
</dbReference>
<feature type="domain" description="Multidrug resistance protein MdtA-like barrel-sandwich hybrid" evidence="3">
    <location>
        <begin position="60"/>
        <end position="214"/>
    </location>
</feature>
<dbReference type="OrthoDB" id="9785187at2"/>
<gene>
    <name evidence="4" type="ORF">NITLEN_40267</name>
</gene>
<organism evidence="4 5">
    <name type="scientific">Nitrospira lenta</name>
    <dbReference type="NCBI Taxonomy" id="1436998"/>
    <lineage>
        <taxon>Bacteria</taxon>
        <taxon>Pseudomonadati</taxon>
        <taxon>Nitrospirota</taxon>
        <taxon>Nitrospiria</taxon>
        <taxon>Nitrospirales</taxon>
        <taxon>Nitrospiraceae</taxon>
        <taxon>Nitrospira</taxon>
    </lineage>
</organism>
<reference evidence="5" key="1">
    <citation type="submission" date="2018-04" db="EMBL/GenBank/DDBJ databases">
        <authorList>
            <person name="Lucker S."/>
            <person name="Sakoula D."/>
        </authorList>
    </citation>
    <scope>NUCLEOTIDE SEQUENCE [LARGE SCALE GENOMIC DNA]</scope>
</reference>
<evidence type="ECO:0000313" key="5">
    <source>
        <dbReference type="Proteomes" id="UP000248168"/>
    </source>
</evidence>
<dbReference type="Pfam" id="PF25917">
    <property type="entry name" value="BSH_RND"/>
    <property type="match status" value="1"/>
</dbReference>
<proteinExistence type="predicted"/>
<dbReference type="GO" id="GO:0015562">
    <property type="term" value="F:efflux transmembrane transporter activity"/>
    <property type="evidence" value="ECO:0007669"/>
    <property type="project" value="TreeGrafter"/>
</dbReference>
<name>A0A330LA84_9BACT</name>
<dbReference type="Proteomes" id="UP000248168">
    <property type="component" value="Unassembled WGS sequence"/>
</dbReference>
<feature type="signal peptide" evidence="2">
    <location>
        <begin position="1"/>
        <end position="22"/>
    </location>
</feature>
<evidence type="ECO:0000259" key="3">
    <source>
        <dbReference type="Pfam" id="PF25917"/>
    </source>
</evidence>
<dbReference type="InterPro" id="IPR058625">
    <property type="entry name" value="MdtA-like_BSH"/>
</dbReference>
<dbReference type="RefSeq" id="WP_121990027.1">
    <property type="nucleotide sequence ID" value="NZ_OUNR01000017.1"/>
</dbReference>
<keyword evidence="5" id="KW-1185">Reference proteome</keyword>
<dbReference type="Gene3D" id="2.40.30.170">
    <property type="match status" value="1"/>
</dbReference>
<accession>A0A330LA84</accession>
<keyword evidence="1" id="KW-0175">Coiled coil</keyword>
<dbReference type="InParanoid" id="A0A330LA84"/>
<dbReference type="AlphaFoldDB" id="A0A330LA84"/>
<dbReference type="EMBL" id="OUNR01000017">
    <property type="protein sequence ID" value="SPP65794.1"/>
    <property type="molecule type" value="Genomic_DNA"/>
</dbReference>
<dbReference type="GO" id="GO:1990281">
    <property type="term" value="C:efflux pump complex"/>
    <property type="evidence" value="ECO:0007669"/>
    <property type="project" value="TreeGrafter"/>
</dbReference>
<sequence>MIIFKRFSVWAALAGVAFAAWALMGANKIEPMPTPITEPPRSPYEQTVAASGIIEAVNENVRIAPPVAGLITKMFVAVGDQVTAHAPLFQLDDRELRAQLLIRDAAIPPLQAQIDEQKYRIGDLDTQLRRLKSVRDERAVSEDDLKRTWYALEVAKRTQQRLEANLSQAIAQRDEATILLERLTVRAPREGTILQVNVRAGEYATPGASEPLLLLGDTQRLQVRADVDEVNAPLVAPQAPGVASLKSMADIKIPLTFVRIEPYVVPKKSLTGDNSERVDTRVLQIIYRFDRPPFPVYAGQQVDVFIQRQPAAPTPHPAATHPQEPAP</sequence>
<evidence type="ECO:0000256" key="1">
    <source>
        <dbReference type="SAM" id="Coils"/>
    </source>
</evidence>
<protein>
    <submittedName>
        <fullName evidence="4">Putative Membrane-fusion protein</fullName>
    </submittedName>
</protein>
<dbReference type="PANTHER" id="PTHR30469:SF15">
    <property type="entry name" value="HLYD FAMILY OF SECRETION PROTEINS"/>
    <property type="match status" value="1"/>
</dbReference>
<evidence type="ECO:0000256" key="2">
    <source>
        <dbReference type="SAM" id="SignalP"/>
    </source>
</evidence>
<dbReference type="Gene3D" id="2.40.50.100">
    <property type="match status" value="1"/>
</dbReference>
<evidence type="ECO:0000313" key="4">
    <source>
        <dbReference type="EMBL" id="SPP65794.1"/>
    </source>
</evidence>
<dbReference type="SUPFAM" id="SSF111369">
    <property type="entry name" value="HlyD-like secretion proteins"/>
    <property type="match status" value="1"/>
</dbReference>
<keyword evidence="2" id="KW-0732">Signal</keyword>
<feature type="chain" id="PRO_5016448885" evidence="2">
    <location>
        <begin position="23"/>
        <end position="327"/>
    </location>
</feature>
<feature type="coiled-coil region" evidence="1">
    <location>
        <begin position="152"/>
        <end position="179"/>
    </location>
</feature>